<reference evidence="7 8" key="1">
    <citation type="submission" date="2021-03" db="EMBL/GenBank/DDBJ databases">
        <authorList>
            <person name="Kim M.K."/>
        </authorList>
    </citation>
    <scope>NUCLEOTIDE SEQUENCE [LARGE SCALE GENOMIC DNA]</scope>
    <source>
        <strain evidence="7 8">BT442</strain>
    </source>
</reference>
<dbReference type="Gene3D" id="2.40.50.140">
    <property type="entry name" value="Nucleic acid-binding proteins"/>
    <property type="match status" value="1"/>
</dbReference>
<evidence type="ECO:0000256" key="4">
    <source>
        <dbReference type="ARBA" id="ARBA00022842"/>
    </source>
</evidence>
<keyword evidence="8" id="KW-1185">Reference proteome</keyword>
<comment type="cofactor">
    <cofactor evidence="1">
        <name>Mg(2+)</name>
        <dbReference type="ChEBI" id="CHEBI:18420"/>
    </cofactor>
</comment>
<sequence length="537" mass="60547">MSNELVINSTQEGERIALLQDKRLIEYHFDRNDTNYSVGDIFLGTVKKVMPGLNAAFVDIGYEKDAFLHYGDLGEQYNSFTKWVRTVQSGRAATAGLEKFTFEPPLDKVGKAESVFKKGQQIVVQIIKEPISTKGPRVSTDISMAGRYLVLMPFSNTISVSKKIVSKAERDRLKRLIASIKPENFGVIIRTVAEGREVAELDKDMQDMVAKWEQLHTTLRTAKPNDKVLGELGRTSSMLRDMLNESFDSIMVDAPTMYEEMRDYLQKIAPDKLGLLKLHNSKIKIFEHMGIEKQLKTLFGKTVTVPGGGYLVIEHTEALHVIDVNSGSKSNQENDQEATALMINMLAAKEVARQLRLRDMGGIIVVDFIDMRSAESRKKVEDVVRDVMKHDKAKFTVLPITKFGLLQITRQRVRPAENIVTGEVCPTCGGTGKISASIQVTDDIDNSIDDLLVNQNQSGITLSVHPFLYAYYTKGLISRQMKWYLKYYKWVKVVNDSSLGLTDYRIEDERGEEIQLRSSAAAMSRLQDREVEIESVD</sequence>
<dbReference type="SUPFAM" id="SSF50249">
    <property type="entry name" value="Nucleic acid-binding proteins"/>
    <property type="match status" value="1"/>
</dbReference>
<dbReference type="InterPro" id="IPR003029">
    <property type="entry name" value="S1_domain"/>
</dbReference>
<dbReference type="InterPro" id="IPR012340">
    <property type="entry name" value="NA-bd_OB-fold"/>
</dbReference>
<dbReference type="InterPro" id="IPR019307">
    <property type="entry name" value="RNA-bd_AU-1/RNase_E/G"/>
</dbReference>
<dbReference type="NCBIfam" id="TIGR00757">
    <property type="entry name" value="RNaseEG"/>
    <property type="match status" value="1"/>
</dbReference>
<evidence type="ECO:0000256" key="1">
    <source>
        <dbReference type="ARBA" id="ARBA00001946"/>
    </source>
</evidence>
<evidence type="ECO:0000259" key="6">
    <source>
        <dbReference type="PROSITE" id="PS50126"/>
    </source>
</evidence>
<dbReference type="PANTHER" id="PTHR30001">
    <property type="entry name" value="RIBONUCLEASE"/>
    <property type="match status" value="1"/>
</dbReference>
<dbReference type="Proteomes" id="UP000664369">
    <property type="component" value="Unassembled WGS sequence"/>
</dbReference>
<gene>
    <name evidence="7" type="ORF">J4E00_23220</name>
</gene>
<dbReference type="PANTHER" id="PTHR30001:SF0">
    <property type="entry name" value="RIBONUCLEASE G"/>
    <property type="match status" value="1"/>
</dbReference>
<keyword evidence="3" id="KW-0378">Hydrolase</keyword>
<dbReference type="PROSITE" id="PS50126">
    <property type="entry name" value="S1"/>
    <property type="match status" value="1"/>
</dbReference>
<evidence type="ECO:0000256" key="3">
    <source>
        <dbReference type="ARBA" id="ARBA00022801"/>
    </source>
</evidence>
<evidence type="ECO:0000256" key="5">
    <source>
        <dbReference type="ARBA" id="ARBA00022884"/>
    </source>
</evidence>
<evidence type="ECO:0000313" key="8">
    <source>
        <dbReference type="Proteomes" id="UP000664369"/>
    </source>
</evidence>
<keyword evidence="4" id="KW-0460">Magnesium</keyword>
<name>A0ABS3QL70_9BACT</name>
<dbReference type="RefSeq" id="WP_208177734.1">
    <property type="nucleotide sequence ID" value="NZ_JAGETZ010000014.1"/>
</dbReference>
<keyword evidence="2" id="KW-0479">Metal-binding</keyword>
<accession>A0ABS3QL70</accession>
<keyword evidence="5" id="KW-0694">RNA-binding</keyword>
<comment type="caution">
    <text evidence="7">The sequence shown here is derived from an EMBL/GenBank/DDBJ whole genome shotgun (WGS) entry which is preliminary data.</text>
</comment>
<protein>
    <submittedName>
        <fullName evidence="7">Rne/Rng family ribonuclease</fullName>
    </submittedName>
</protein>
<dbReference type="InterPro" id="IPR004659">
    <property type="entry name" value="RNase_E/G"/>
</dbReference>
<proteinExistence type="predicted"/>
<dbReference type="Pfam" id="PF10150">
    <property type="entry name" value="RNase_E_G"/>
    <property type="match status" value="1"/>
</dbReference>
<evidence type="ECO:0000313" key="7">
    <source>
        <dbReference type="EMBL" id="MBO2011996.1"/>
    </source>
</evidence>
<organism evidence="7 8">
    <name type="scientific">Hymenobacter negativus</name>
    <dbReference type="NCBI Taxonomy" id="2795026"/>
    <lineage>
        <taxon>Bacteria</taxon>
        <taxon>Pseudomonadati</taxon>
        <taxon>Bacteroidota</taxon>
        <taxon>Cytophagia</taxon>
        <taxon>Cytophagales</taxon>
        <taxon>Hymenobacteraceae</taxon>
        <taxon>Hymenobacter</taxon>
    </lineage>
</organism>
<dbReference type="Pfam" id="PF00575">
    <property type="entry name" value="S1"/>
    <property type="match status" value="1"/>
</dbReference>
<evidence type="ECO:0000256" key="2">
    <source>
        <dbReference type="ARBA" id="ARBA00022723"/>
    </source>
</evidence>
<dbReference type="SMART" id="SM00316">
    <property type="entry name" value="S1"/>
    <property type="match status" value="1"/>
</dbReference>
<feature type="domain" description="S1 motif" evidence="6">
    <location>
        <begin position="39"/>
        <end position="147"/>
    </location>
</feature>
<dbReference type="CDD" id="cd04453">
    <property type="entry name" value="S1_RNase_E"/>
    <property type="match status" value="1"/>
</dbReference>
<dbReference type="EMBL" id="JAGETZ010000014">
    <property type="protein sequence ID" value="MBO2011996.1"/>
    <property type="molecule type" value="Genomic_DNA"/>
</dbReference>